<dbReference type="AlphaFoldDB" id="A0A9X1B369"/>
<feature type="transmembrane region" description="Helical" evidence="1">
    <location>
        <begin position="64"/>
        <end position="82"/>
    </location>
</feature>
<keyword evidence="1" id="KW-0812">Transmembrane</keyword>
<organism evidence="2 3">
    <name type="scientific">Lamprobacter modestohalophilus</name>
    <dbReference type="NCBI Taxonomy" id="1064514"/>
    <lineage>
        <taxon>Bacteria</taxon>
        <taxon>Pseudomonadati</taxon>
        <taxon>Pseudomonadota</taxon>
        <taxon>Gammaproteobacteria</taxon>
        <taxon>Chromatiales</taxon>
        <taxon>Chromatiaceae</taxon>
        <taxon>Lamprobacter</taxon>
    </lineage>
</organism>
<feature type="transmembrane region" description="Helical" evidence="1">
    <location>
        <begin position="5"/>
        <end position="29"/>
    </location>
</feature>
<keyword evidence="3" id="KW-1185">Reference proteome</keyword>
<dbReference type="Proteomes" id="UP001138768">
    <property type="component" value="Unassembled WGS sequence"/>
</dbReference>
<evidence type="ECO:0000256" key="1">
    <source>
        <dbReference type="SAM" id="Phobius"/>
    </source>
</evidence>
<name>A0A9X1B369_9GAMM</name>
<feature type="transmembrane region" description="Helical" evidence="1">
    <location>
        <begin position="186"/>
        <end position="205"/>
    </location>
</feature>
<comment type="caution">
    <text evidence="2">The sequence shown here is derived from an EMBL/GenBank/DDBJ whole genome shotgun (WGS) entry which is preliminary data.</text>
</comment>
<feature type="transmembrane region" description="Helical" evidence="1">
    <location>
        <begin position="225"/>
        <end position="243"/>
    </location>
</feature>
<protein>
    <submittedName>
        <fullName evidence="2">Spermidine synthase</fullName>
    </submittedName>
</protein>
<accession>A0A9X1B369</accession>
<sequence length="256" mass="26136">MRDRFFAIAVSLLVWCLAGALFGGLFIGLYEVLVLLGLSGWQPLVVGAVTAAMTTAAFYSAMPLALVGATAGVLASIGYLVISGQTISLAMITLIAAGSGLAAGAFFAWTGRQNARPLAETLTGMLAGFGAGLAMVVVLTTMDLAVGPFVMAAGVVAIVGTLFQLNEHWIVQACHGWLPDSLAAPLVAGLIASVVGAAVWLMAGMTTPMLFGGERSLIDQVLREVPTGALGGMLGGAATGLILELMGFRLEDHDVV</sequence>
<gene>
    <name evidence="2" type="ORF">CKO42_02205</name>
</gene>
<evidence type="ECO:0000313" key="3">
    <source>
        <dbReference type="Proteomes" id="UP001138768"/>
    </source>
</evidence>
<keyword evidence="1" id="KW-0472">Membrane</keyword>
<feature type="transmembrane region" description="Helical" evidence="1">
    <location>
        <begin position="121"/>
        <end position="139"/>
    </location>
</feature>
<dbReference type="RefSeq" id="WP_200237919.1">
    <property type="nucleotide sequence ID" value="NZ_NRRY01000003.1"/>
</dbReference>
<dbReference type="EMBL" id="NRRY01000003">
    <property type="protein sequence ID" value="MBK1617282.1"/>
    <property type="molecule type" value="Genomic_DNA"/>
</dbReference>
<feature type="transmembrane region" description="Helical" evidence="1">
    <location>
        <begin position="88"/>
        <end position="109"/>
    </location>
</feature>
<keyword evidence="1" id="KW-1133">Transmembrane helix</keyword>
<reference evidence="2 3" key="1">
    <citation type="journal article" date="2020" name="Microorganisms">
        <title>Osmotic Adaptation and Compatible Solute Biosynthesis of Phototrophic Bacteria as Revealed from Genome Analyses.</title>
        <authorList>
            <person name="Imhoff J.F."/>
            <person name="Rahn T."/>
            <person name="Kunzel S."/>
            <person name="Keller A."/>
            <person name="Neulinger S.C."/>
        </authorList>
    </citation>
    <scope>NUCLEOTIDE SEQUENCE [LARGE SCALE GENOMIC DNA]</scope>
    <source>
        <strain evidence="2 3">DSM 25653</strain>
    </source>
</reference>
<feature type="transmembrane region" description="Helical" evidence="1">
    <location>
        <begin position="41"/>
        <end position="59"/>
    </location>
</feature>
<proteinExistence type="predicted"/>
<feature type="transmembrane region" description="Helical" evidence="1">
    <location>
        <begin position="145"/>
        <end position="165"/>
    </location>
</feature>
<evidence type="ECO:0000313" key="2">
    <source>
        <dbReference type="EMBL" id="MBK1617282.1"/>
    </source>
</evidence>